<keyword evidence="2" id="KW-0560">Oxidoreductase</keyword>
<dbReference type="Proteomes" id="UP000193498">
    <property type="component" value="Unassembled WGS sequence"/>
</dbReference>
<reference evidence="4 5" key="1">
    <citation type="submission" date="2016-07" db="EMBL/GenBank/DDBJ databases">
        <title>Pervasive Adenine N6-methylation of Active Genes in Fungi.</title>
        <authorList>
            <consortium name="DOE Joint Genome Institute"/>
            <person name="Mondo S.J."/>
            <person name="Dannebaum R.O."/>
            <person name="Kuo R.C."/>
            <person name="Labutti K."/>
            <person name="Haridas S."/>
            <person name="Kuo A."/>
            <person name="Salamov A."/>
            <person name="Ahrendt S.R."/>
            <person name="Lipzen A."/>
            <person name="Sullivan W."/>
            <person name="Andreopoulos W.B."/>
            <person name="Clum A."/>
            <person name="Lindquist E."/>
            <person name="Daum C."/>
            <person name="Ramamoorthy G.K."/>
            <person name="Gryganskyi A."/>
            <person name="Culley D."/>
            <person name="Magnuson J.K."/>
            <person name="James T.Y."/>
            <person name="O'Malley M.A."/>
            <person name="Stajich J.E."/>
            <person name="Spatafora J.W."/>
            <person name="Visel A."/>
            <person name="Grigoriev I.V."/>
        </authorList>
    </citation>
    <scope>NUCLEOTIDE SEQUENCE [LARGE SCALE GENOMIC DNA]</scope>
    <source>
        <strain evidence="4 5">CBS 931.73</strain>
    </source>
</reference>
<evidence type="ECO:0000313" key="5">
    <source>
        <dbReference type="Proteomes" id="UP000193498"/>
    </source>
</evidence>
<dbReference type="PRINTS" id="PR00080">
    <property type="entry name" value="SDRFAMILY"/>
</dbReference>
<dbReference type="STRING" id="1314790.A0A1Y1XWH5"/>
<gene>
    <name evidence="4" type="ORF">K493DRAFT_318393</name>
</gene>
<dbReference type="GO" id="GO:0016616">
    <property type="term" value="F:oxidoreductase activity, acting on the CH-OH group of donors, NAD or NADP as acceptor"/>
    <property type="evidence" value="ECO:0007669"/>
    <property type="project" value="TreeGrafter"/>
</dbReference>
<accession>A0A1Y1XWH5</accession>
<dbReference type="InterPro" id="IPR036291">
    <property type="entry name" value="NAD(P)-bd_dom_sf"/>
</dbReference>
<evidence type="ECO:0000256" key="2">
    <source>
        <dbReference type="ARBA" id="ARBA00023002"/>
    </source>
</evidence>
<dbReference type="OrthoDB" id="5840532at2759"/>
<sequence>MHVQGKCAIITGASSGFGKALAERLVSKGANVILADIDNVEGEKLAASLNEKVKRKCAVFQLCDVTKQKDLVQLFNKAEESFTAADIVINNAGISDMPGFYDSENPTWYKTLDIDLVAVIEGTRLGVRHFKKHSRSGVIVNTASLAGIIPLSLSPVYSAAKTGVVGFTRSLNVLRHQNIRVNAVAPSFSPTNIVTKGRANLEAFDKFVSKVKLVPVEQVVDAFMLLIEDDSHAGQVAQITPQHGITMLVGEKSPKTKKPSGKL</sequence>
<evidence type="ECO:0000313" key="4">
    <source>
        <dbReference type="EMBL" id="ORX89836.1"/>
    </source>
</evidence>
<dbReference type="Gene3D" id="3.40.50.720">
    <property type="entry name" value="NAD(P)-binding Rossmann-like Domain"/>
    <property type="match status" value="1"/>
</dbReference>
<proteinExistence type="inferred from homology"/>
<feature type="non-terminal residue" evidence="4">
    <location>
        <position position="1"/>
    </location>
</feature>
<dbReference type="AlphaFoldDB" id="A0A1Y1XWH5"/>
<comment type="similarity">
    <text evidence="1 3">Belongs to the short-chain dehydrogenases/reductases (SDR) family.</text>
</comment>
<name>A0A1Y1XWH5_9FUNG</name>
<dbReference type="EMBL" id="MCFE01000418">
    <property type="protein sequence ID" value="ORX89836.1"/>
    <property type="molecule type" value="Genomic_DNA"/>
</dbReference>
<evidence type="ECO:0000256" key="1">
    <source>
        <dbReference type="ARBA" id="ARBA00006484"/>
    </source>
</evidence>
<dbReference type="Pfam" id="PF00106">
    <property type="entry name" value="adh_short"/>
    <property type="match status" value="1"/>
</dbReference>
<evidence type="ECO:0000256" key="3">
    <source>
        <dbReference type="RuleBase" id="RU000363"/>
    </source>
</evidence>
<dbReference type="InterPro" id="IPR002347">
    <property type="entry name" value="SDR_fam"/>
</dbReference>
<comment type="caution">
    <text evidence="4">The sequence shown here is derived from an EMBL/GenBank/DDBJ whole genome shotgun (WGS) entry which is preliminary data.</text>
</comment>
<dbReference type="PANTHER" id="PTHR44229">
    <property type="entry name" value="15-HYDROXYPROSTAGLANDIN DEHYDROGENASE [NAD(+)]"/>
    <property type="match status" value="1"/>
</dbReference>
<dbReference type="InParanoid" id="A0A1Y1XWH5"/>
<dbReference type="GO" id="GO:0005737">
    <property type="term" value="C:cytoplasm"/>
    <property type="evidence" value="ECO:0007669"/>
    <property type="project" value="TreeGrafter"/>
</dbReference>
<organism evidence="4 5">
    <name type="scientific">Basidiobolus meristosporus CBS 931.73</name>
    <dbReference type="NCBI Taxonomy" id="1314790"/>
    <lineage>
        <taxon>Eukaryota</taxon>
        <taxon>Fungi</taxon>
        <taxon>Fungi incertae sedis</taxon>
        <taxon>Zoopagomycota</taxon>
        <taxon>Entomophthoromycotina</taxon>
        <taxon>Basidiobolomycetes</taxon>
        <taxon>Basidiobolales</taxon>
        <taxon>Basidiobolaceae</taxon>
        <taxon>Basidiobolus</taxon>
    </lineage>
</organism>
<dbReference type="SUPFAM" id="SSF51735">
    <property type="entry name" value="NAD(P)-binding Rossmann-fold domains"/>
    <property type="match status" value="1"/>
</dbReference>
<dbReference type="PANTHER" id="PTHR44229:SF4">
    <property type="entry name" value="15-HYDROXYPROSTAGLANDIN DEHYDROGENASE [NAD(+)]"/>
    <property type="match status" value="1"/>
</dbReference>
<dbReference type="PRINTS" id="PR00081">
    <property type="entry name" value="GDHRDH"/>
</dbReference>
<protein>
    <submittedName>
        <fullName evidence="4">15-hydroxyprostaglandin dehydrogenase</fullName>
    </submittedName>
</protein>
<keyword evidence="5" id="KW-1185">Reference proteome</keyword>